<dbReference type="SMART" id="SM00257">
    <property type="entry name" value="LysM"/>
    <property type="match status" value="1"/>
</dbReference>
<feature type="compositionally biased region" description="Polar residues" evidence="2">
    <location>
        <begin position="100"/>
        <end position="114"/>
    </location>
</feature>
<dbReference type="Pfam" id="PF01551">
    <property type="entry name" value="Peptidase_M23"/>
    <property type="match status" value="1"/>
</dbReference>
<dbReference type="Proteomes" id="UP000588647">
    <property type="component" value="Unassembled WGS sequence"/>
</dbReference>
<dbReference type="PANTHER" id="PTHR21666:SF263">
    <property type="entry name" value="MUREIN HYDROLASE ACTIVATOR NLPD"/>
    <property type="match status" value="1"/>
</dbReference>
<dbReference type="InterPro" id="IPR036779">
    <property type="entry name" value="LysM_dom_sf"/>
</dbReference>
<feature type="compositionally biased region" description="Polar residues" evidence="2">
    <location>
        <begin position="176"/>
        <end position="192"/>
    </location>
</feature>
<dbReference type="AlphaFoldDB" id="A0A7W6HAQ7"/>
<feature type="region of interest" description="Disordered" evidence="2">
    <location>
        <begin position="34"/>
        <end position="132"/>
    </location>
</feature>
<dbReference type="GO" id="GO:0004222">
    <property type="term" value="F:metalloendopeptidase activity"/>
    <property type="evidence" value="ECO:0007669"/>
    <property type="project" value="TreeGrafter"/>
</dbReference>
<dbReference type="SUPFAM" id="SSF54106">
    <property type="entry name" value="LysM domain"/>
    <property type="match status" value="1"/>
</dbReference>
<evidence type="ECO:0000256" key="2">
    <source>
        <dbReference type="SAM" id="MobiDB-lite"/>
    </source>
</evidence>
<dbReference type="PANTHER" id="PTHR21666">
    <property type="entry name" value="PEPTIDASE-RELATED"/>
    <property type="match status" value="1"/>
</dbReference>
<dbReference type="InterPro" id="IPR011055">
    <property type="entry name" value="Dup_hybrid_motif"/>
</dbReference>
<dbReference type="CDD" id="cd12797">
    <property type="entry name" value="M23_peptidase"/>
    <property type="match status" value="1"/>
</dbReference>
<feature type="compositionally biased region" description="Low complexity" evidence="2">
    <location>
        <begin position="73"/>
        <end position="89"/>
    </location>
</feature>
<name>A0A7W6HAQ7_9HYPH</name>
<feature type="compositionally biased region" description="Polar residues" evidence="2">
    <location>
        <begin position="233"/>
        <end position="242"/>
    </location>
</feature>
<comment type="similarity">
    <text evidence="1">Belongs to the E.coli NlpD/Haemophilus LppB family.</text>
</comment>
<evidence type="ECO:0000313" key="4">
    <source>
        <dbReference type="EMBL" id="MBB4001734.1"/>
    </source>
</evidence>
<dbReference type="RefSeq" id="WP_335632275.1">
    <property type="nucleotide sequence ID" value="NZ_JACIEM010000001.1"/>
</dbReference>
<feature type="compositionally biased region" description="Low complexity" evidence="2">
    <location>
        <begin position="222"/>
        <end position="232"/>
    </location>
</feature>
<feature type="compositionally biased region" description="Polar residues" evidence="2">
    <location>
        <begin position="34"/>
        <end position="65"/>
    </location>
</feature>
<evidence type="ECO:0000259" key="3">
    <source>
        <dbReference type="PROSITE" id="PS51782"/>
    </source>
</evidence>
<dbReference type="SUPFAM" id="SSF51261">
    <property type="entry name" value="Duplicated hybrid motif"/>
    <property type="match status" value="1"/>
</dbReference>
<accession>A0A7W6HAQ7</accession>
<evidence type="ECO:0000313" key="5">
    <source>
        <dbReference type="Proteomes" id="UP000588647"/>
    </source>
</evidence>
<keyword evidence="5" id="KW-1185">Reference proteome</keyword>
<dbReference type="Gene3D" id="2.70.70.10">
    <property type="entry name" value="Glucose Permease (Domain IIA)"/>
    <property type="match status" value="1"/>
</dbReference>
<dbReference type="InterPro" id="IPR016047">
    <property type="entry name" value="M23ase_b-sheet_dom"/>
</dbReference>
<organism evidence="4 5">
    <name type="scientific">Aurantimonas endophytica</name>
    <dbReference type="NCBI Taxonomy" id="1522175"/>
    <lineage>
        <taxon>Bacteria</taxon>
        <taxon>Pseudomonadati</taxon>
        <taxon>Pseudomonadota</taxon>
        <taxon>Alphaproteobacteria</taxon>
        <taxon>Hyphomicrobiales</taxon>
        <taxon>Aurantimonadaceae</taxon>
        <taxon>Aurantimonas</taxon>
    </lineage>
</organism>
<dbReference type="PROSITE" id="PS51782">
    <property type="entry name" value="LYSM"/>
    <property type="match status" value="1"/>
</dbReference>
<dbReference type="Pfam" id="PF01476">
    <property type="entry name" value="LysM"/>
    <property type="match status" value="1"/>
</dbReference>
<feature type="region of interest" description="Disordered" evidence="2">
    <location>
        <begin position="174"/>
        <end position="242"/>
    </location>
</feature>
<dbReference type="InterPro" id="IPR050570">
    <property type="entry name" value="Cell_wall_metabolism_enzyme"/>
</dbReference>
<feature type="domain" description="LysM" evidence="3">
    <location>
        <begin position="127"/>
        <end position="170"/>
    </location>
</feature>
<keyword evidence="4" id="KW-0378">Hydrolase</keyword>
<dbReference type="InterPro" id="IPR018392">
    <property type="entry name" value="LysM"/>
</dbReference>
<gene>
    <name evidence="4" type="ORF">GGR03_000781</name>
</gene>
<reference evidence="4 5" key="1">
    <citation type="submission" date="2020-08" db="EMBL/GenBank/DDBJ databases">
        <title>Genomic Encyclopedia of Type Strains, Phase IV (KMG-IV): sequencing the most valuable type-strain genomes for metagenomic binning, comparative biology and taxonomic classification.</title>
        <authorList>
            <person name="Goeker M."/>
        </authorList>
    </citation>
    <scope>NUCLEOTIDE SEQUENCE [LARGE SCALE GENOMIC DNA]</scope>
    <source>
        <strain evidence="4 5">DSM 103570</strain>
    </source>
</reference>
<dbReference type="CDD" id="cd00118">
    <property type="entry name" value="LysM"/>
    <property type="match status" value="1"/>
</dbReference>
<evidence type="ECO:0000256" key="1">
    <source>
        <dbReference type="ARBA" id="ARBA00038420"/>
    </source>
</evidence>
<sequence length="377" mass="38162">MARFDDGFYTGAVPRAGMTQTAAAQPYPGGVDQLNTGAIGNGTPAYQQNPTYGASAATPSVQSQTLPPPPAPNYGTPPSSSMAAAPASANDVPTRGAPPSTLQAQAAQISTPQRRPSGDQRPASSGGSVTVSSGDTLAAIARRTGTSVAALKQANGLSGDSIRIGQSLTVPGAGATPTQVASAQPAASTVQTPPEAKPITTPVAYTAPATAEKSSRPSTEQAEAPAAPAAAPSSTVSEQAETQVAAIAPTSTGISQLRWPVQGRVVNRFGEKVGSRRNDGLNISVPRGTSVKAAENGVVIYAGDGLKEFGNTVLVKHDNGMVTVYGHADSLSVKRGATVTRGQEVAKSGMSGDTDVPVLHFEVRKDSTPVDPTKFLQ</sequence>
<dbReference type="EMBL" id="JACIEM010000001">
    <property type="protein sequence ID" value="MBB4001734.1"/>
    <property type="molecule type" value="Genomic_DNA"/>
</dbReference>
<dbReference type="Gene3D" id="3.10.350.10">
    <property type="entry name" value="LysM domain"/>
    <property type="match status" value="1"/>
</dbReference>
<proteinExistence type="inferred from homology"/>
<comment type="caution">
    <text evidence="4">The sequence shown here is derived from an EMBL/GenBank/DDBJ whole genome shotgun (WGS) entry which is preliminary data.</text>
</comment>
<protein>
    <submittedName>
        <fullName evidence="4">Murein DD-endopeptidase MepM/ murein hydrolase activator NlpD</fullName>
    </submittedName>
</protein>
<feature type="compositionally biased region" description="Low complexity" evidence="2">
    <location>
        <begin position="198"/>
        <end position="211"/>
    </location>
</feature>